<dbReference type="EMBL" id="CP001349">
    <property type="protein sequence ID" value="ACL59888.1"/>
    <property type="molecule type" value="Genomic_DNA"/>
</dbReference>
<proteinExistence type="predicted"/>
<protein>
    <submittedName>
        <fullName evidence="1">Uncharacterized protein</fullName>
    </submittedName>
</protein>
<evidence type="ECO:0000313" key="2">
    <source>
        <dbReference type="Proteomes" id="UP000008207"/>
    </source>
</evidence>
<sequence>MSLILGPSLAQFQDLAYAALMRFYAEIGQKERSAVQRAMDTNKAAQARAFLSSGVRSVMLEEEARIRGLTVAQLARQVDAAASTAEQIELARVACAQEVYAATDHQGVLAALKKRGIPLA</sequence>
<keyword evidence="2" id="KW-1185">Reference proteome</keyword>
<name>B8IIL1_METNO</name>
<reference evidence="1 2" key="1">
    <citation type="submission" date="2009-01" db="EMBL/GenBank/DDBJ databases">
        <title>Complete sequence of chromosome of Methylobacterium nodulans ORS 2060.</title>
        <authorList>
            <consortium name="US DOE Joint Genome Institute"/>
            <person name="Lucas S."/>
            <person name="Copeland A."/>
            <person name="Lapidus A."/>
            <person name="Glavina del Rio T."/>
            <person name="Dalin E."/>
            <person name="Tice H."/>
            <person name="Bruce D."/>
            <person name="Goodwin L."/>
            <person name="Pitluck S."/>
            <person name="Sims D."/>
            <person name="Brettin T."/>
            <person name="Detter J.C."/>
            <person name="Han C."/>
            <person name="Larimer F."/>
            <person name="Land M."/>
            <person name="Hauser L."/>
            <person name="Kyrpides N."/>
            <person name="Ivanova N."/>
            <person name="Marx C.J."/>
            <person name="Richardson P."/>
        </authorList>
    </citation>
    <scope>NUCLEOTIDE SEQUENCE [LARGE SCALE GENOMIC DNA]</scope>
    <source>
        <strain evidence="2">LMG 21967 / CNCM I-2342 / ORS 2060</strain>
    </source>
</reference>
<accession>B8IIL1</accession>
<evidence type="ECO:0000313" key="1">
    <source>
        <dbReference type="EMBL" id="ACL59888.1"/>
    </source>
</evidence>
<organism evidence="1 2">
    <name type="scientific">Methylobacterium nodulans (strain LMG 21967 / CNCM I-2342 / ORS 2060)</name>
    <dbReference type="NCBI Taxonomy" id="460265"/>
    <lineage>
        <taxon>Bacteria</taxon>
        <taxon>Pseudomonadati</taxon>
        <taxon>Pseudomonadota</taxon>
        <taxon>Alphaproteobacteria</taxon>
        <taxon>Hyphomicrobiales</taxon>
        <taxon>Methylobacteriaceae</taxon>
        <taxon>Methylobacterium</taxon>
    </lineage>
</organism>
<gene>
    <name evidence="1" type="ordered locus">Mnod_5042</name>
</gene>
<dbReference type="STRING" id="460265.Mnod_5042"/>
<dbReference type="KEGG" id="mno:Mnod_5042"/>
<dbReference type="RefSeq" id="WP_015931511.1">
    <property type="nucleotide sequence ID" value="NC_011894.1"/>
</dbReference>
<dbReference type="Proteomes" id="UP000008207">
    <property type="component" value="Chromosome"/>
</dbReference>
<dbReference type="AlphaFoldDB" id="B8IIL1"/>
<dbReference type="HOGENOM" id="CLU_2046953_0_0_5"/>